<evidence type="ECO:0000313" key="3">
    <source>
        <dbReference type="Proteomes" id="UP000244197"/>
    </source>
</evidence>
<gene>
    <name evidence="2" type="ORF">CWO07_10600</name>
</gene>
<dbReference type="Pfam" id="PF13392">
    <property type="entry name" value="HNH_3"/>
    <property type="match status" value="1"/>
</dbReference>
<dbReference type="AlphaFoldDB" id="A0A2T5EW76"/>
<feature type="domain" description="HNH nuclease" evidence="1">
    <location>
        <begin position="82"/>
        <end position="112"/>
    </location>
</feature>
<dbReference type="Gene3D" id="3.90.75.20">
    <property type="match status" value="1"/>
</dbReference>
<dbReference type="InterPro" id="IPR003615">
    <property type="entry name" value="HNH_nuc"/>
</dbReference>
<name>A0A2T5EW76_VIBSP</name>
<dbReference type="EMBL" id="PIFK01000018">
    <property type="protein sequence ID" value="PTP35368.1"/>
    <property type="molecule type" value="Genomic_DNA"/>
</dbReference>
<comment type="caution">
    <text evidence="2">The sequence shown here is derived from an EMBL/GenBank/DDBJ whole genome shotgun (WGS) entry which is preliminary data.</text>
</comment>
<evidence type="ECO:0000313" key="2">
    <source>
        <dbReference type="EMBL" id="PTP35368.1"/>
    </source>
</evidence>
<organism evidence="2 3">
    <name type="scientific">Vibrio splendidus</name>
    <dbReference type="NCBI Taxonomy" id="29497"/>
    <lineage>
        <taxon>Bacteria</taxon>
        <taxon>Pseudomonadati</taxon>
        <taxon>Pseudomonadota</taxon>
        <taxon>Gammaproteobacteria</taxon>
        <taxon>Vibrionales</taxon>
        <taxon>Vibrionaceae</taxon>
        <taxon>Vibrio</taxon>
    </lineage>
</organism>
<accession>A0A2T5EW76</accession>
<sequence length="220" mass="25808">MDIIERFRDGYGKHTKEIKIANIDGQLIALISLGNRKVAMIDLCDIELLSGRSFYAQKRNDGNWVARCSQDAKLLHRLIESPEKGQEVDHVDKDTLNNRRGNLRVCTSRQNNLAKDDQPSYKHWFGVKRVYNYFRAWDAEEKKWVGKFSTVELAALHRDQSYQEEYCHSWAEEPHHPYGFIQWNFDMPQQVYEMDDYLFDRANDAAIDSYYTAQDLGLCS</sequence>
<evidence type="ECO:0000259" key="1">
    <source>
        <dbReference type="Pfam" id="PF13392"/>
    </source>
</evidence>
<dbReference type="RefSeq" id="WP_102572575.1">
    <property type="nucleotide sequence ID" value="NZ_CAWNUH010000010.1"/>
</dbReference>
<dbReference type="Proteomes" id="UP000244197">
    <property type="component" value="Unassembled WGS sequence"/>
</dbReference>
<reference evidence="2 3" key="1">
    <citation type="submission" date="2017-11" db="EMBL/GenBank/DDBJ databases">
        <title>Population delineation of vibrios coincides with oyster pathogenicity.</title>
        <authorList>
            <person name="Bruto M."/>
            <person name="Labreuche Y."/>
            <person name="James A."/>
            <person name="Piel D."/>
            <person name="Chenivesse S."/>
            <person name="Petton B."/>
            <person name="Polz M.F."/>
            <person name="Le Roux F."/>
        </authorList>
    </citation>
    <scope>NUCLEOTIDE SEQUENCE [LARGE SCALE GENOMIC DNA]</scope>
    <source>
        <strain evidence="2 3">FF_144</strain>
    </source>
</reference>
<dbReference type="InterPro" id="IPR044925">
    <property type="entry name" value="His-Me_finger_sf"/>
</dbReference>
<proteinExistence type="predicted"/>
<dbReference type="SUPFAM" id="SSF54060">
    <property type="entry name" value="His-Me finger endonucleases"/>
    <property type="match status" value="1"/>
</dbReference>
<protein>
    <submittedName>
        <fullName evidence="2">Numod4 motif family protein</fullName>
    </submittedName>
</protein>